<name>A0AAN9B4Z9_9CAEN</name>
<organism evidence="4 5">
    <name type="scientific">Littorina saxatilis</name>
    <dbReference type="NCBI Taxonomy" id="31220"/>
    <lineage>
        <taxon>Eukaryota</taxon>
        <taxon>Metazoa</taxon>
        <taxon>Spiralia</taxon>
        <taxon>Lophotrochozoa</taxon>
        <taxon>Mollusca</taxon>
        <taxon>Gastropoda</taxon>
        <taxon>Caenogastropoda</taxon>
        <taxon>Littorinimorpha</taxon>
        <taxon>Littorinoidea</taxon>
        <taxon>Littorinidae</taxon>
        <taxon>Littorina</taxon>
    </lineage>
</organism>
<proteinExistence type="inferred from homology"/>
<comment type="similarity">
    <text evidence="2">Belongs to the COMM domain-containing protein 5 family.</text>
</comment>
<evidence type="ECO:0000259" key="3">
    <source>
        <dbReference type="PROSITE" id="PS51269"/>
    </source>
</evidence>
<accession>A0AAN9B4Z9</accession>
<dbReference type="Pfam" id="PF07258">
    <property type="entry name" value="COMM_domain"/>
    <property type="match status" value="1"/>
</dbReference>
<feature type="domain" description="COMM" evidence="3">
    <location>
        <begin position="149"/>
        <end position="213"/>
    </location>
</feature>
<evidence type="ECO:0000313" key="4">
    <source>
        <dbReference type="EMBL" id="KAK7097600.1"/>
    </source>
</evidence>
<keyword evidence="5" id="KW-1185">Reference proteome</keyword>
<dbReference type="PROSITE" id="PS51269">
    <property type="entry name" value="COMM"/>
    <property type="match status" value="1"/>
</dbReference>
<reference evidence="4 5" key="1">
    <citation type="submission" date="2024-02" db="EMBL/GenBank/DDBJ databases">
        <title>Chromosome-scale genome assembly of the rough periwinkle Littorina saxatilis.</title>
        <authorList>
            <person name="De Jode A."/>
            <person name="Faria R."/>
            <person name="Formenti G."/>
            <person name="Sims Y."/>
            <person name="Smith T.P."/>
            <person name="Tracey A."/>
            <person name="Wood J.M.D."/>
            <person name="Zagrodzka Z.B."/>
            <person name="Johannesson K."/>
            <person name="Butlin R.K."/>
            <person name="Leder E.H."/>
        </authorList>
    </citation>
    <scope>NUCLEOTIDE SEQUENCE [LARGE SCALE GENOMIC DNA]</scope>
    <source>
        <strain evidence="4">Snail1</strain>
        <tissue evidence="4">Muscle</tissue>
    </source>
</reference>
<dbReference type="InterPro" id="IPR017920">
    <property type="entry name" value="COMM"/>
</dbReference>
<evidence type="ECO:0000256" key="1">
    <source>
        <dbReference type="ARBA" id="ARBA00016556"/>
    </source>
</evidence>
<evidence type="ECO:0000256" key="2">
    <source>
        <dbReference type="ARBA" id="ARBA00093452"/>
    </source>
</evidence>
<dbReference type="AlphaFoldDB" id="A0AAN9B4Z9"/>
<sequence length="222" mass="24711">MSIIQVQGGGGRVASDRTSFVGVRVPPEIKIMVKKSAKMDKDIVRKLLKLAIQSIDGEVTYEKFSGLVQGAGDKTDEETLGVVFTGLLSVVKCALRHSTTSLKQQHFKEDLEELGISAELAEDLVSCIFGPKRASVDTRLLESRPRLPQLQQLKWRVDVAISTSVLNRVLEPSIILELTLSNGTTKTFEVPVSQFHQLRYSVAYVLKEMEDLEKRSILKIQD</sequence>
<dbReference type="GO" id="GO:0005634">
    <property type="term" value="C:nucleus"/>
    <property type="evidence" value="ECO:0007669"/>
    <property type="project" value="TreeGrafter"/>
</dbReference>
<dbReference type="InterPro" id="IPR037357">
    <property type="entry name" value="COMMD5"/>
</dbReference>
<evidence type="ECO:0000313" key="5">
    <source>
        <dbReference type="Proteomes" id="UP001374579"/>
    </source>
</evidence>
<dbReference type="EMBL" id="JBAMIC010000013">
    <property type="protein sequence ID" value="KAK7097600.1"/>
    <property type="molecule type" value="Genomic_DNA"/>
</dbReference>
<gene>
    <name evidence="4" type="ORF">V1264_004549</name>
</gene>
<dbReference type="Proteomes" id="UP001374579">
    <property type="component" value="Unassembled WGS sequence"/>
</dbReference>
<dbReference type="PANTHER" id="PTHR15666">
    <property type="entry name" value="COMM DOMAIN CONTAINING PROTEIN 5"/>
    <property type="match status" value="1"/>
</dbReference>
<dbReference type="PANTHER" id="PTHR15666:SF1">
    <property type="entry name" value="COMM DOMAIN-CONTAINING PROTEIN 5"/>
    <property type="match status" value="1"/>
</dbReference>
<comment type="caution">
    <text evidence="4">The sequence shown here is derived from an EMBL/GenBank/DDBJ whole genome shotgun (WGS) entry which is preliminary data.</text>
</comment>
<dbReference type="Pfam" id="PF21672">
    <property type="entry name" value="COMM_HN"/>
    <property type="match status" value="1"/>
</dbReference>
<protein>
    <recommendedName>
        <fullName evidence="1">COMM domain-containing protein 5</fullName>
    </recommendedName>
</protein>